<organism evidence="3 4">
    <name type="scientific">Photobacterium atrarenae</name>
    <dbReference type="NCBI Taxonomy" id="865757"/>
    <lineage>
        <taxon>Bacteria</taxon>
        <taxon>Pseudomonadati</taxon>
        <taxon>Pseudomonadota</taxon>
        <taxon>Gammaproteobacteria</taxon>
        <taxon>Vibrionales</taxon>
        <taxon>Vibrionaceae</taxon>
        <taxon>Photobacterium</taxon>
    </lineage>
</organism>
<comment type="similarity">
    <text evidence="1">Belongs to the short-chain dehydrogenases/reductases (SDR) family.</text>
</comment>
<dbReference type="InterPro" id="IPR002347">
    <property type="entry name" value="SDR_fam"/>
</dbReference>
<accession>A0ABY5GK27</accession>
<dbReference type="CDD" id="cd05233">
    <property type="entry name" value="SDR_c"/>
    <property type="match status" value="1"/>
</dbReference>
<evidence type="ECO:0000313" key="4">
    <source>
        <dbReference type="Proteomes" id="UP001057998"/>
    </source>
</evidence>
<proteinExistence type="inferred from homology"/>
<keyword evidence="2" id="KW-0560">Oxidoreductase</keyword>
<name>A0ABY5GK27_9GAMM</name>
<dbReference type="PRINTS" id="PR00081">
    <property type="entry name" value="GDHRDH"/>
</dbReference>
<dbReference type="Proteomes" id="UP001057998">
    <property type="component" value="Chromosome 2"/>
</dbReference>
<dbReference type="RefSeq" id="WP_255390992.1">
    <property type="nucleotide sequence ID" value="NZ_CP101509.1"/>
</dbReference>
<dbReference type="EMBL" id="CP101509">
    <property type="protein sequence ID" value="UTV29674.1"/>
    <property type="molecule type" value="Genomic_DNA"/>
</dbReference>
<evidence type="ECO:0000313" key="3">
    <source>
        <dbReference type="EMBL" id="UTV29674.1"/>
    </source>
</evidence>
<dbReference type="Pfam" id="PF00106">
    <property type="entry name" value="adh_short"/>
    <property type="match status" value="1"/>
</dbReference>
<dbReference type="SUPFAM" id="SSF51735">
    <property type="entry name" value="NAD(P)-binding Rossmann-fold domains"/>
    <property type="match status" value="1"/>
</dbReference>
<dbReference type="PANTHER" id="PTHR42901:SF1">
    <property type="entry name" value="ALCOHOL DEHYDROGENASE"/>
    <property type="match status" value="1"/>
</dbReference>
<dbReference type="PANTHER" id="PTHR42901">
    <property type="entry name" value="ALCOHOL DEHYDROGENASE"/>
    <property type="match status" value="1"/>
</dbReference>
<gene>
    <name evidence="3" type="ORF">NNL38_21940</name>
</gene>
<evidence type="ECO:0000256" key="1">
    <source>
        <dbReference type="ARBA" id="ARBA00006484"/>
    </source>
</evidence>
<keyword evidence="4" id="KW-1185">Reference proteome</keyword>
<dbReference type="InterPro" id="IPR036291">
    <property type="entry name" value="NAD(P)-bd_dom_sf"/>
</dbReference>
<dbReference type="Gene3D" id="3.40.50.720">
    <property type="entry name" value="NAD(P)-binding Rossmann-like Domain"/>
    <property type="match status" value="1"/>
</dbReference>
<reference evidence="3" key="1">
    <citation type="submission" date="2022-07" db="EMBL/GenBank/DDBJ databases">
        <title>Genome sequencing of Photobacterium atrarenae GJH2-4.</title>
        <authorList>
            <person name="Park S.-J."/>
        </authorList>
    </citation>
    <scope>NUCLEOTIDE SEQUENCE</scope>
    <source>
        <strain evidence="3">GJH2-4</strain>
    </source>
</reference>
<sequence>MNYHNKTVLITGASPDFGQTLAIQFAKAQANLILTARTQAKAEQTAALVHRVSPHCQIQCYPLDITQPEQIAALTSQLREQRTTIDLLINNASYWPPKSFLGSDDLDILQTMNSTATGSMLLTKHLLPLIEKSDAADIVFINSTASLPNDGHPTSNDAFSAAKAAQSTFADRLRTRLRVKGIRVIAIYPNDFDNPSPLNEADWHELREASAPRNMTARNVFNALRFALEQDRKCSVDKIILNNNAAG</sequence>
<protein>
    <submittedName>
        <fullName evidence="3">SDR family NAD(P)-dependent oxidoreductase</fullName>
    </submittedName>
</protein>
<evidence type="ECO:0000256" key="2">
    <source>
        <dbReference type="ARBA" id="ARBA00023002"/>
    </source>
</evidence>